<protein>
    <recommendedName>
        <fullName evidence="1">Solute-binding protein family 5 domain-containing protein</fullName>
    </recommendedName>
</protein>
<dbReference type="Gene3D" id="3.10.105.10">
    <property type="entry name" value="Dipeptide-binding Protein, Domain 3"/>
    <property type="match status" value="1"/>
</dbReference>
<feature type="domain" description="Solute-binding protein family 5" evidence="1">
    <location>
        <begin position="78"/>
        <end position="397"/>
    </location>
</feature>
<evidence type="ECO:0000313" key="2">
    <source>
        <dbReference type="EMBL" id="SVB83619.1"/>
    </source>
</evidence>
<dbReference type="CDD" id="cd08512">
    <property type="entry name" value="PBP2_NikA_DppA_OppA_like_7"/>
    <property type="match status" value="1"/>
</dbReference>
<dbReference type="GO" id="GO:1904680">
    <property type="term" value="F:peptide transmembrane transporter activity"/>
    <property type="evidence" value="ECO:0007669"/>
    <property type="project" value="TreeGrafter"/>
</dbReference>
<dbReference type="InterPro" id="IPR039424">
    <property type="entry name" value="SBP_5"/>
</dbReference>
<evidence type="ECO:0000259" key="1">
    <source>
        <dbReference type="Pfam" id="PF00496"/>
    </source>
</evidence>
<feature type="non-terminal residue" evidence="2">
    <location>
        <position position="397"/>
    </location>
</feature>
<dbReference type="Gene3D" id="3.40.190.10">
    <property type="entry name" value="Periplasmic binding protein-like II"/>
    <property type="match status" value="1"/>
</dbReference>
<dbReference type="PANTHER" id="PTHR30290">
    <property type="entry name" value="PERIPLASMIC BINDING COMPONENT OF ABC TRANSPORTER"/>
    <property type="match status" value="1"/>
</dbReference>
<dbReference type="InterPro" id="IPR000914">
    <property type="entry name" value="SBP_5_dom"/>
</dbReference>
<dbReference type="AlphaFoldDB" id="A0A382H904"/>
<gene>
    <name evidence="2" type="ORF">METZ01_LOCUS236473</name>
</gene>
<accession>A0A382H904</accession>
<dbReference type="EMBL" id="UINC01059804">
    <property type="protein sequence ID" value="SVB83619.1"/>
    <property type="molecule type" value="Genomic_DNA"/>
</dbReference>
<dbReference type="Pfam" id="PF00496">
    <property type="entry name" value="SBP_bac_5"/>
    <property type="match status" value="1"/>
</dbReference>
<feature type="non-terminal residue" evidence="2">
    <location>
        <position position="1"/>
    </location>
</feature>
<name>A0A382H904_9ZZZZ</name>
<reference evidence="2" key="1">
    <citation type="submission" date="2018-05" db="EMBL/GenBank/DDBJ databases">
        <authorList>
            <person name="Lanie J.A."/>
            <person name="Ng W.-L."/>
            <person name="Kazmierczak K.M."/>
            <person name="Andrzejewski T.M."/>
            <person name="Davidsen T.M."/>
            <person name="Wayne K.J."/>
            <person name="Tettelin H."/>
            <person name="Glass J.I."/>
            <person name="Rusch D."/>
            <person name="Podicherti R."/>
            <person name="Tsui H.-C.T."/>
            <person name="Winkler M.E."/>
        </authorList>
    </citation>
    <scope>NUCLEOTIDE SEQUENCE</scope>
</reference>
<sequence>MKMRSKGVAFATALILAWTLPMAGPARAGTPKDMLIMAKNIDDLITLDPAEVFEFTGGEVIANVYDRVMMFEAEDLSKLVGGVAESYKVSGDGKTIVFKVRGGQKFHSGNPVTAYDMAFSLRRVVKMKKTPSFILTQFGWNKNNVDGLIKPVDGTHVSVTMMADFSPGLLLNALSAGVGSVVDMKEVMKHESDGDLGYGWLKNHSAGSGPYRLQTWKANELVTLVSNINYRHGAPAMKRVVLRHVPENSAQRLMVEKGDADMARDLTPDQIRGLKNNTGIIVDDYPKAALIYMATNNAHPILGKDKVRKAIRYVVDYEGMASSFLAGQYKIHQAFWPSGLWGSLDEKPFRMDLAKAKALISEAGHGDGFSIVIDTLRKSPYPEIAQSVQASLAKIGV</sequence>
<dbReference type="SUPFAM" id="SSF53850">
    <property type="entry name" value="Periplasmic binding protein-like II"/>
    <property type="match status" value="1"/>
</dbReference>
<dbReference type="Gene3D" id="3.90.76.10">
    <property type="entry name" value="Dipeptide-binding Protein, Domain 1"/>
    <property type="match status" value="1"/>
</dbReference>
<dbReference type="GO" id="GO:0015833">
    <property type="term" value="P:peptide transport"/>
    <property type="evidence" value="ECO:0007669"/>
    <property type="project" value="TreeGrafter"/>
</dbReference>
<dbReference type="PANTHER" id="PTHR30290:SF34">
    <property type="entry name" value="ABC TRANSPORTER, PERIPLASMIC OLIGO-PEPTIDE BINDING PROTEIN, PUTATIVE-RELATED"/>
    <property type="match status" value="1"/>
</dbReference>
<organism evidence="2">
    <name type="scientific">marine metagenome</name>
    <dbReference type="NCBI Taxonomy" id="408172"/>
    <lineage>
        <taxon>unclassified sequences</taxon>
        <taxon>metagenomes</taxon>
        <taxon>ecological metagenomes</taxon>
    </lineage>
</organism>
<proteinExistence type="predicted"/>